<organism evidence="2 3">
    <name type="scientific">Lutispora saccharofermentans</name>
    <dbReference type="NCBI Taxonomy" id="3024236"/>
    <lineage>
        <taxon>Bacteria</taxon>
        <taxon>Bacillati</taxon>
        <taxon>Bacillota</taxon>
        <taxon>Clostridia</taxon>
        <taxon>Lutisporales</taxon>
        <taxon>Lutisporaceae</taxon>
        <taxon>Lutispora</taxon>
    </lineage>
</organism>
<sequence length="173" mass="18481">MNKAERRLSTSSMAVGGLLAGMSIILTRFFAVYLVGGSVRLSFGDIPILLAGTLLGPVIGGLTGAIADLAGMLIFGGGGFLYFPGFTLSAMLTGVIPGLIFYRTKSNYSLWKIVLTIMITSLLVSLGLGTLWLTILLKKGFLVLLPARIIARAIMAPIEVAVLYLILSRIRFR</sequence>
<proteinExistence type="predicted"/>
<name>A0ABT1NKU4_9FIRM</name>
<keyword evidence="1" id="KW-0812">Transmembrane</keyword>
<dbReference type="NCBIfam" id="TIGR04518">
    <property type="entry name" value="ECF_S_folT_fam"/>
    <property type="match status" value="1"/>
</dbReference>
<feature type="transmembrane region" description="Helical" evidence="1">
    <location>
        <begin position="81"/>
        <end position="102"/>
    </location>
</feature>
<feature type="transmembrane region" description="Helical" evidence="1">
    <location>
        <begin position="114"/>
        <end position="137"/>
    </location>
</feature>
<dbReference type="RefSeq" id="WP_255228422.1">
    <property type="nucleotide sequence ID" value="NZ_JAJEKE010000016.1"/>
</dbReference>
<feature type="transmembrane region" description="Helical" evidence="1">
    <location>
        <begin position="149"/>
        <end position="167"/>
    </location>
</feature>
<reference evidence="2 3" key="1">
    <citation type="submission" date="2021-10" db="EMBL/GenBank/DDBJ databases">
        <title>Lutispora strain m25 sp. nov., a thermophilic, non-spore-forming bacterium isolated from a lab-scale methanogenic bioreactor digesting anaerobic sludge.</title>
        <authorList>
            <person name="El Houari A."/>
            <person name="Mcdonald J."/>
        </authorList>
    </citation>
    <scope>NUCLEOTIDE SEQUENCE [LARGE SCALE GENOMIC DNA]</scope>
    <source>
        <strain evidence="3">m25</strain>
    </source>
</reference>
<dbReference type="Gene3D" id="1.10.1760.20">
    <property type="match status" value="1"/>
</dbReference>
<dbReference type="EMBL" id="JAJEKE010000016">
    <property type="protein sequence ID" value="MCQ1530901.1"/>
    <property type="molecule type" value="Genomic_DNA"/>
</dbReference>
<dbReference type="Pfam" id="PF12822">
    <property type="entry name" value="ECF_trnsprt"/>
    <property type="match status" value="1"/>
</dbReference>
<protein>
    <submittedName>
        <fullName evidence="2">Folate family ECF transporter S component</fullName>
    </submittedName>
</protein>
<accession>A0ABT1NKU4</accession>
<evidence type="ECO:0000313" key="3">
    <source>
        <dbReference type="Proteomes" id="UP001651880"/>
    </source>
</evidence>
<keyword evidence="1" id="KW-1133">Transmembrane helix</keyword>
<dbReference type="InterPro" id="IPR030949">
    <property type="entry name" value="ECF_S_folate_fam"/>
</dbReference>
<comment type="caution">
    <text evidence="2">The sequence shown here is derived from an EMBL/GenBank/DDBJ whole genome shotgun (WGS) entry which is preliminary data.</text>
</comment>
<evidence type="ECO:0000256" key="1">
    <source>
        <dbReference type="SAM" id="Phobius"/>
    </source>
</evidence>
<evidence type="ECO:0000313" key="2">
    <source>
        <dbReference type="EMBL" id="MCQ1530901.1"/>
    </source>
</evidence>
<feature type="transmembrane region" description="Helical" evidence="1">
    <location>
        <begin position="48"/>
        <end position="75"/>
    </location>
</feature>
<gene>
    <name evidence="2" type="ORF">LJD61_15315</name>
</gene>
<dbReference type="InterPro" id="IPR024529">
    <property type="entry name" value="ECF_trnsprt_substrate-spec"/>
</dbReference>
<feature type="transmembrane region" description="Helical" evidence="1">
    <location>
        <begin position="12"/>
        <end position="36"/>
    </location>
</feature>
<dbReference type="Proteomes" id="UP001651880">
    <property type="component" value="Unassembled WGS sequence"/>
</dbReference>
<keyword evidence="3" id="KW-1185">Reference proteome</keyword>
<keyword evidence="1" id="KW-0472">Membrane</keyword>